<protein>
    <submittedName>
        <fullName evidence="2">Uncharacterized protein</fullName>
    </submittedName>
</protein>
<proteinExistence type="predicted"/>
<feature type="region of interest" description="Disordered" evidence="1">
    <location>
        <begin position="37"/>
        <end position="87"/>
    </location>
</feature>
<name>A0AAV2Z0X9_9STRA</name>
<feature type="compositionally biased region" description="Polar residues" evidence="1">
    <location>
        <begin position="37"/>
        <end position="51"/>
    </location>
</feature>
<comment type="caution">
    <text evidence="2">The sequence shown here is derived from an EMBL/GenBank/DDBJ whole genome shotgun (WGS) entry which is preliminary data.</text>
</comment>
<evidence type="ECO:0000313" key="2">
    <source>
        <dbReference type="EMBL" id="DAZ99126.1"/>
    </source>
</evidence>
<organism evidence="2 3">
    <name type="scientific">Lagenidium giganteum</name>
    <dbReference type="NCBI Taxonomy" id="4803"/>
    <lineage>
        <taxon>Eukaryota</taxon>
        <taxon>Sar</taxon>
        <taxon>Stramenopiles</taxon>
        <taxon>Oomycota</taxon>
        <taxon>Peronosporomycetes</taxon>
        <taxon>Pythiales</taxon>
        <taxon>Pythiaceae</taxon>
    </lineage>
</organism>
<accession>A0AAV2Z0X9</accession>
<keyword evidence="3" id="KW-1185">Reference proteome</keyword>
<gene>
    <name evidence="2" type="ORF">N0F65_010210</name>
</gene>
<reference evidence="2" key="2">
    <citation type="journal article" date="2023" name="Microbiol Resour">
        <title>Decontamination and Annotation of the Draft Genome Sequence of the Oomycete Lagenidium giganteum ARSEF 373.</title>
        <authorList>
            <person name="Morgan W.R."/>
            <person name="Tartar A."/>
        </authorList>
    </citation>
    <scope>NUCLEOTIDE SEQUENCE</scope>
    <source>
        <strain evidence="2">ARSEF 373</strain>
    </source>
</reference>
<dbReference type="EMBL" id="DAKRPA010000089">
    <property type="protein sequence ID" value="DAZ99126.1"/>
    <property type="molecule type" value="Genomic_DNA"/>
</dbReference>
<dbReference type="Proteomes" id="UP001146120">
    <property type="component" value="Unassembled WGS sequence"/>
</dbReference>
<sequence>MRHIHESHIIQSPTYAKLTNRQKKYLHAKLLHSTHAANSSYNKLANRSTVPDISFDHEPEPEPEVPPTPAKTTQGLRIAESASFTEI</sequence>
<evidence type="ECO:0000256" key="1">
    <source>
        <dbReference type="SAM" id="MobiDB-lite"/>
    </source>
</evidence>
<dbReference type="AlphaFoldDB" id="A0AAV2Z0X9"/>
<evidence type="ECO:0000313" key="3">
    <source>
        <dbReference type="Proteomes" id="UP001146120"/>
    </source>
</evidence>
<reference evidence="2" key="1">
    <citation type="submission" date="2022-11" db="EMBL/GenBank/DDBJ databases">
        <authorList>
            <person name="Morgan W.R."/>
            <person name="Tartar A."/>
        </authorList>
    </citation>
    <scope>NUCLEOTIDE SEQUENCE</scope>
    <source>
        <strain evidence="2">ARSEF 373</strain>
    </source>
</reference>